<feature type="transmembrane region" description="Helical" evidence="1">
    <location>
        <begin position="218"/>
        <end position="240"/>
    </location>
</feature>
<comment type="caution">
    <text evidence="2">The sequence shown here is derived from an EMBL/GenBank/DDBJ whole genome shotgun (WGS) entry which is preliminary data.</text>
</comment>
<protein>
    <recommendedName>
        <fullName evidence="4">DoxX family membrane protein</fullName>
    </recommendedName>
</protein>
<feature type="transmembrane region" description="Helical" evidence="1">
    <location>
        <begin position="117"/>
        <end position="136"/>
    </location>
</feature>
<name>A0ABN2X5Q5_9ACTN</name>
<proteinExistence type="predicted"/>
<dbReference type="Proteomes" id="UP001501161">
    <property type="component" value="Unassembled WGS sequence"/>
</dbReference>
<keyword evidence="1" id="KW-0472">Membrane</keyword>
<feature type="transmembrane region" description="Helical" evidence="1">
    <location>
        <begin position="273"/>
        <end position="294"/>
    </location>
</feature>
<feature type="transmembrane region" description="Helical" evidence="1">
    <location>
        <begin position="27"/>
        <end position="45"/>
    </location>
</feature>
<keyword evidence="1" id="KW-0812">Transmembrane</keyword>
<keyword evidence="3" id="KW-1185">Reference proteome</keyword>
<feature type="transmembrane region" description="Helical" evidence="1">
    <location>
        <begin position="247"/>
        <end position="267"/>
    </location>
</feature>
<organism evidence="2 3">
    <name type="scientific">Nocardioides furvisabuli</name>
    <dbReference type="NCBI Taxonomy" id="375542"/>
    <lineage>
        <taxon>Bacteria</taxon>
        <taxon>Bacillati</taxon>
        <taxon>Actinomycetota</taxon>
        <taxon>Actinomycetes</taxon>
        <taxon>Propionibacteriales</taxon>
        <taxon>Nocardioidaceae</taxon>
        <taxon>Nocardioides</taxon>
    </lineage>
</organism>
<evidence type="ECO:0008006" key="4">
    <source>
        <dbReference type="Google" id="ProtNLM"/>
    </source>
</evidence>
<gene>
    <name evidence="2" type="ORF">GCM10009726_18450</name>
</gene>
<sequence length="318" mass="33110">MHESLRSRVSAPLGWALDPTPADNARAQSIAVAVLRILLGLMWLYNVSWKRAPDFGEDAGNGLYKFTKYAVDYPVLAPYAWVTDNLILPVFPVFGWVVLIAETALAVMLLTGTHVRLAALIGLGQSLAIGLSVAYAPHEWPWSYFLMIGAHLVLVFAVAGRVLGTDGVRSGHTSGRTLGQVWAGLAIVTGGVSLVRSLDDPVAARGPLLGDSDPSLSLGAYNLVGSLVLVTIGVLLLLGVRAAMSRTLLLVAAALGLLAAASLHAQLGFTDPILGGNPTSAAFFLSVAVVALLVGRAPSHTATPSGAAPTSRPESDQP</sequence>
<feature type="transmembrane region" description="Helical" evidence="1">
    <location>
        <begin position="86"/>
        <end position="110"/>
    </location>
</feature>
<evidence type="ECO:0000256" key="1">
    <source>
        <dbReference type="SAM" id="Phobius"/>
    </source>
</evidence>
<feature type="transmembrane region" description="Helical" evidence="1">
    <location>
        <begin position="142"/>
        <end position="160"/>
    </location>
</feature>
<accession>A0ABN2X5Q5</accession>
<keyword evidence="1" id="KW-1133">Transmembrane helix</keyword>
<feature type="transmembrane region" description="Helical" evidence="1">
    <location>
        <begin position="181"/>
        <end position="198"/>
    </location>
</feature>
<reference evidence="2 3" key="1">
    <citation type="journal article" date="2019" name="Int. J. Syst. Evol. Microbiol.">
        <title>The Global Catalogue of Microorganisms (GCM) 10K type strain sequencing project: providing services to taxonomists for standard genome sequencing and annotation.</title>
        <authorList>
            <consortium name="The Broad Institute Genomics Platform"/>
            <consortium name="The Broad Institute Genome Sequencing Center for Infectious Disease"/>
            <person name="Wu L."/>
            <person name="Ma J."/>
        </authorList>
    </citation>
    <scope>NUCLEOTIDE SEQUENCE [LARGE SCALE GENOMIC DNA]</scope>
    <source>
        <strain evidence="2 3">JCM 13813</strain>
    </source>
</reference>
<evidence type="ECO:0000313" key="3">
    <source>
        <dbReference type="Proteomes" id="UP001501161"/>
    </source>
</evidence>
<evidence type="ECO:0000313" key="2">
    <source>
        <dbReference type="EMBL" id="GAA2105769.1"/>
    </source>
</evidence>
<dbReference type="EMBL" id="BAAAMQ010000010">
    <property type="protein sequence ID" value="GAA2105769.1"/>
    <property type="molecule type" value="Genomic_DNA"/>
</dbReference>